<name>A0AAW3ZRZ5_9BACT</name>
<reference evidence="3 6" key="2">
    <citation type="submission" date="2020-10" db="EMBL/GenBank/DDBJ databases">
        <title>Campylobacter californiensis sp. nov. isolated from cattle and feral swine in California.</title>
        <authorList>
            <person name="Miller W.G."/>
        </authorList>
    </citation>
    <scope>NUCLEOTIDE SEQUENCE [LARGE SCALE GENOMIC DNA]</scope>
    <source>
        <strain evidence="3 6">RM12919</strain>
    </source>
</reference>
<comment type="caution">
    <text evidence="4">The sequence shown here is derived from an EMBL/GenBank/DDBJ whole genome shotgun (WGS) entry which is preliminary data.</text>
</comment>
<feature type="domain" description="Glycosyl transferase family 1" evidence="1">
    <location>
        <begin position="172"/>
        <end position="326"/>
    </location>
</feature>
<feature type="domain" description="Glycosyltransferase subfamily 4-like N-terminal" evidence="2">
    <location>
        <begin position="13"/>
        <end position="162"/>
    </location>
</feature>
<dbReference type="InterPro" id="IPR050194">
    <property type="entry name" value="Glycosyltransferase_grp1"/>
</dbReference>
<sequence length="360" mass="40338">MKVVQLLPELNEGGVERGVVEITREFNKYNIKSYVISGGGKLVSEIEKNGVTHITADVYSKNLLTMIQRVLKLRKILKEIEPDIVHVRSRVPAWLLKFAKIGLNLNIVSTVHGINTPNFYSKIMTDADKIICVSNAVKEHIIKHFNVQNDKISVVFRGVDLTSFDPKNLADKRTLRDKFKIESELVISVVGRITQIKNIETILKATALLKQKFSSVCLIVAGGAHPKKEEYSNKLKALTNELGLDKNVKFLGSISEVAKIYKLSDVVVSATLKPESFGRSVAEAIALNTPVVASNHGGVKDIIKDGENGYFFEPLDEVELSKKILLARELKFDGFNYIKEKFNLENMVKETVKVYKEILK</sequence>
<dbReference type="AlphaFoldDB" id="A0AAW3ZRZ5"/>
<dbReference type="GO" id="GO:0016758">
    <property type="term" value="F:hexosyltransferase activity"/>
    <property type="evidence" value="ECO:0007669"/>
    <property type="project" value="TreeGrafter"/>
</dbReference>
<dbReference type="PANTHER" id="PTHR45947">
    <property type="entry name" value="SULFOQUINOVOSYL TRANSFERASE SQD2"/>
    <property type="match status" value="1"/>
</dbReference>
<evidence type="ECO:0000259" key="2">
    <source>
        <dbReference type="Pfam" id="PF13439"/>
    </source>
</evidence>
<dbReference type="Gene3D" id="3.40.50.2000">
    <property type="entry name" value="Glycogen Phosphorylase B"/>
    <property type="match status" value="2"/>
</dbReference>
<dbReference type="Pfam" id="PF13439">
    <property type="entry name" value="Glyco_transf_4"/>
    <property type="match status" value="1"/>
</dbReference>
<evidence type="ECO:0000259" key="1">
    <source>
        <dbReference type="Pfam" id="PF00534"/>
    </source>
</evidence>
<dbReference type="EMBL" id="JADBHS010000003">
    <property type="protein sequence ID" value="MBE2985924.1"/>
    <property type="molecule type" value="Genomic_DNA"/>
</dbReference>
<accession>A0AAW3ZRZ5</accession>
<evidence type="ECO:0000313" key="6">
    <source>
        <dbReference type="Proteomes" id="UP001318760"/>
    </source>
</evidence>
<reference evidence="4 5" key="1">
    <citation type="submission" date="2015-08" db="EMBL/GenBank/DDBJ databases">
        <title>Comparative genomics of the Campylobacter concisus group.</title>
        <authorList>
            <person name="Yee E."/>
            <person name="Chapman M.H."/>
            <person name="Huynh S."/>
            <person name="Bono J.L."/>
            <person name="On S.L."/>
            <person name="St Leger J."/>
            <person name="Foster G."/>
            <person name="Parker C.T."/>
            <person name="Miller W.G."/>
        </authorList>
    </citation>
    <scope>NUCLEOTIDE SEQUENCE [LARGE SCALE GENOMIC DNA]</scope>
    <source>
        <strain evidence="4 5">RM9337</strain>
    </source>
</reference>
<dbReference type="PANTHER" id="PTHR45947:SF3">
    <property type="entry name" value="SULFOQUINOVOSYL TRANSFERASE SQD2"/>
    <property type="match status" value="1"/>
</dbReference>
<dbReference type="CDD" id="cd03819">
    <property type="entry name" value="GT4_WavL-like"/>
    <property type="match status" value="1"/>
</dbReference>
<dbReference type="Proteomes" id="UP000650616">
    <property type="component" value="Unassembled WGS sequence"/>
</dbReference>
<dbReference type="SUPFAM" id="SSF53756">
    <property type="entry name" value="UDP-Glycosyltransferase/glycogen phosphorylase"/>
    <property type="match status" value="1"/>
</dbReference>
<dbReference type="Proteomes" id="UP001318760">
    <property type="component" value="Unassembled WGS sequence"/>
</dbReference>
<keyword evidence="5" id="KW-1185">Reference proteome</keyword>
<dbReference type="InterPro" id="IPR001296">
    <property type="entry name" value="Glyco_trans_1"/>
</dbReference>
<protein>
    <submittedName>
        <fullName evidence="4">Glycosyltransferase family 4 protein</fullName>
    </submittedName>
</protein>
<gene>
    <name evidence="3" type="ORF">CCAL12919_02065</name>
    <name evidence="4" type="ORF">CCAL9337_04250</name>
</gene>
<dbReference type="RefSeq" id="WP_170016000.1">
    <property type="nucleotide sequence ID" value="NZ_CP012545.1"/>
</dbReference>
<organism evidence="4 5">
    <name type="scientific">Campylobacter californiensis</name>
    <dbReference type="NCBI Taxonomy" id="1032243"/>
    <lineage>
        <taxon>Bacteria</taxon>
        <taxon>Pseudomonadati</taxon>
        <taxon>Campylobacterota</taxon>
        <taxon>Epsilonproteobacteria</taxon>
        <taxon>Campylobacterales</taxon>
        <taxon>Campylobacteraceae</taxon>
        <taxon>Campylobacter</taxon>
    </lineage>
</organism>
<evidence type="ECO:0000313" key="3">
    <source>
        <dbReference type="EMBL" id="MBE2985924.1"/>
    </source>
</evidence>
<dbReference type="Pfam" id="PF00534">
    <property type="entry name" value="Glycos_transf_1"/>
    <property type="match status" value="1"/>
</dbReference>
<proteinExistence type="predicted"/>
<dbReference type="InterPro" id="IPR028098">
    <property type="entry name" value="Glyco_trans_4-like_N"/>
</dbReference>
<evidence type="ECO:0000313" key="5">
    <source>
        <dbReference type="Proteomes" id="UP000650616"/>
    </source>
</evidence>
<dbReference type="EMBL" id="LIWG01000004">
    <property type="protein sequence ID" value="MBE3607942.1"/>
    <property type="molecule type" value="Genomic_DNA"/>
</dbReference>
<evidence type="ECO:0000313" key="4">
    <source>
        <dbReference type="EMBL" id="MBE3607942.1"/>
    </source>
</evidence>